<dbReference type="NCBIfam" id="TIGR00861">
    <property type="entry name" value="MIP"/>
    <property type="match status" value="1"/>
</dbReference>
<dbReference type="SUPFAM" id="SSF81338">
    <property type="entry name" value="Aquaporin-like"/>
    <property type="match status" value="1"/>
</dbReference>
<keyword evidence="6 8" id="KW-0472">Membrane</keyword>
<proteinExistence type="inferred from homology"/>
<dbReference type="InterPro" id="IPR023271">
    <property type="entry name" value="Aquaporin-like"/>
</dbReference>
<feature type="transmembrane region" description="Helical" evidence="8">
    <location>
        <begin position="164"/>
        <end position="185"/>
    </location>
</feature>
<comment type="caution">
    <text evidence="9">The sequence shown here is derived from an EMBL/GenBank/DDBJ whole genome shotgun (WGS) entry which is preliminary data.</text>
</comment>
<dbReference type="AlphaFoldDB" id="A0A6A4Y6Y0"/>
<evidence type="ECO:0008006" key="10">
    <source>
        <dbReference type="Google" id="ProtNLM"/>
    </source>
</evidence>
<feature type="non-terminal residue" evidence="9">
    <location>
        <position position="282"/>
    </location>
</feature>
<feature type="transmembrane region" description="Helical" evidence="8">
    <location>
        <begin position="35"/>
        <end position="53"/>
    </location>
</feature>
<evidence type="ECO:0000256" key="4">
    <source>
        <dbReference type="ARBA" id="ARBA00022692"/>
    </source>
</evidence>
<dbReference type="InterPro" id="IPR050363">
    <property type="entry name" value="MIP/Aquaporin"/>
</dbReference>
<dbReference type="PRINTS" id="PR02019">
    <property type="entry name" value="AQUAPORIN7"/>
</dbReference>
<dbReference type="CDD" id="cd00333">
    <property type="entry name" value="MIP"/>
    <property type="match status" value="1"/>
</dbReference>
<keyword evidence="5 8" id="KW-1133">Transmembrane helix</keyword>
<evidence type="ECO:0000313" key="9">
    <source>
        <dbReference type="EMBL" id="KAF0690774.1"/>
    </source>
</evidence>
<feature type="transmembrane region" description="Helical" evidence="8">
    <location>
        <begin position="113"/>
        <end position="133"/>
    </location>
</feature>
<dbReference type="EMBL" id="VJMH01006326">
    <property type="protein sequence ID" value="KAF0690774.1"/>
    <property type="molecule type" value="Genomic_DNA"/>
</dbReference>
<sequence length="282" mass="30453">MINDYKPIENETVDAKTGAVAYPWYRIREHFLREALAEGAGMYITMAFLNGVIHQVNLGGATHGGYFNVNLGVGLAFMMGIHACGGVSGAHLNPAVTIALAIYGRFPWKRVPLYIAAQFVGAFLAAATVYVMYTPLLEAYDPARTIKSASLYATYPIDLYAKSVGSAFLIEMFGTALLVFGVFSVDDPTNMPTNQFLKPLTIAFLLVMIGMSFGLPTGYALNPARDLGPRLYTAVAGWGLSVFTASNYYFWVPIVAPIVGAVLGGGAYIATISVHHDRQDEI</sequence>
<comment type="similarity">
    <text evidence="2 7">Belongs to the MIP/aquaporin (TC 1.A.8) family.</text>
</comment>
<evidence type="ECO:0000256" key="1">
    <source>
        <dbReference type="ARBA" id="ARBA00004141"/>
    </source>
</evidence>
<protein>
    <recommendedName>
        <fullName evidence="10">Aquaporin</fullName>
    </recommendedName>
</protein>
<keyword evidence="3 7" id="KW-0813">Transport</keyword>
<dbReference type="PROSITE" id="PS00221">
    <property type="entry name" value="MIP"/>
    <property type="match status" value="1"/>
</dbReference>
<feature type="transmembrane region" description="Helical" evidence="8">
    <location>
        <begin position="197"/>
        <end position="221"/>
    </location>
</feature>
<keyword evidence="4 7" id="KW-0812">Transmembrane</keyword>
<evidence type="ECO:0000256" key="6">
    <source>
        <dbReference type="ARBA" id="ARBA00023136"/>
    </source>
</evidence>
<gene>
    <name evidence="9" type="ORF">As57867_017800</name>
</gene>
<dbReference type="InterPro" id="IPR000425">
    <property type="entry name" value="MIP"/>
</dbReference>
<name>A0A6A4Y6Y0_9STRA</name>
<comment type="subcellular location">
    <subcellularLocation>
        <location evidence="1">Membrane</location>
        <topology evidence="1">Multi-pass membrane protein</topology>
    </subcellularLocation>
</comment>
<dbReference type="PANTHER" id="PTHR43829">
    <property type="entry name" value="AQUAPORIN OR AQUAGLYCEROPORIN RELATED"/>
    <property type="match status" value="1"/>
</dbReference>
<organism evidence="9">
    <name type="scientific">Aphanomyces stellatus</name>
    <dbReference type="NCBI Taxonomy" id="120398"/>
    <lineage>
        <taxon>Eukaryota</taxon>
        <taxon>Sar</taxon>
        <taxon>Stramenopiles</taxon>
        <taxon>Oomycota</taxon>
        <taxon>Saprolegniomycetes</taxon>
        <taxon>Saprolegniales</taxon>
        <taxon>Verrucalvaceae</taxon>
        <taxon>Aphanomyces</taxon>
    </lineage>
</organism>
<feature type="transmembrane region" description="Helical" evidence="8">
    <location>
        <begin position="73"/>
        <end position="101"/>
    </location>
</feature>
<dbReference type="GO" id="GO:0015254">
    <property type="term" value="F:glycerol channel activity"/>
    <property type="evidence" value="ECO:0007669"/>
    <property type="project" value="TreeGrafter"/>
</dbReference>
<evidence type="ECO:0000256" key="8">
    <source>
        <dbReference type="SAM" id="Phobius"/>
    </source>
</evidence>
<reference evidence="9" key="1">
    <citation type="submission" date="2019-06" db="EMBL/GenBank/DDBJ databases">
        <title>Genomics analysis of Aphanomyces spp. identifies a new class of oomycete effector associated with host adaptation.</title>
        <authorList>
            <person name="Gaulin E."/>
        </authorList>
    </citation>
    <scope>NUCLEOTIDE SEQUENCE</scope>
    <source>
        <strain evidence="9">CBS 578.67</strain>
    </source>
</reference>
<dbReference type="Pfam" id="PF00230">
    <property type="entry name" value="MIP"/>
    <property type="match status" value="1"/>
</dbReference>
<dbReference type="GO" id="GO:0005886">
    <property type="term" value="C:plasma membrane"/>
    <property type="evidence" value="ECO:0007669"/>
    <property type="project" value="TreeGrafter"/>
</dbReference>
<dbReference type="InterPro" id="IPR022357">
    <property type="entry name" value="MIP_CS"/>
</dbReference>
<evidence type="ECO:0000256" key="7">
    <source>
        <dbReference type="RuleBase" id="RU000477"/>
    </source>
</evidence>
<accession>A0A6A4Y6Y0</accession>
<dbReference type="Gene3D" id="1.20.1080.10">
    <property type="entry name" value="Glycerol uptake facilitator protein"/>
    <property type="match status" value="1"/>
</dbReference>
<evidence type="ECO:0000256" key="5">
    <source>
        <dbReference type="ARBA" id="ARBA00022989"/>
    </source>
</evidence>
<dbReference type="OrthoDB" id="3222at2759"/>
<dbReference type="PRINTS" id="PR00783">
    <property type="entry name" value="MINTRINSICP"/>
</dbReference>
<dbReference type="GO" id="GO:0015250">
    <property type="term" value="F:water channel activity"/>
    <property type="evidence" value="ECO:0007669"/>
    <property type="project" value="TreeGrafter"/>
</dbReference>
<feature type="transmembrane region" description="Helical" evidence="8">
    <location>
        <begin position="248"/>
        <end position="270"/>
    </location>
</feature>
<evidence type="ECO:0000256" key="2">
    <source>
        <dbReference type="ARBA" id="ARBA00006175"/>
    </source>
</evidence>
<dbReference type="PANTHER" id="PTHR43829:SF9">
    <property type="entry name" value="AQUAPORIN-9"/>
    <property type="match status" value="1"/>
</dbReference>
<evidence type="ECO:0000256" key="3">
    <source>
        <dbReference type="ARBA" id="ARBA00022448"/>
    </source>
</evidence>